<dbReference type="PANTHER" id="PTHR11562:SF17">
    <property type="entry name" value="RE54080P-RELATED"/>
    <property type="match status" value="1"/>
</dbReference>
<feature type="transmembrane region" description="Helical" evidence="9">
    <location>
        <begin position="96"/>
        <end position="118"/>
    </location>
</feature>
<keyword evidence="6" id="KW-0406">Ion transport</keyword>
<dbReference type="Pfam" id="PF01545">
    <property type="entry name" value="Cation_efflux"/>
    <property type="match status" value="1"/>
</dbReference>
<reference evidence="12 13" key="1">
    <citation type="journal article" date="2014" name="Int. J. Syst. Evol. Microbiol.">
        <title>Complete genome sequence of Corynebacterium casei LMG S-19264T (=DSM 44701T), isolated from a smear-ripened cheese.</title>
        <authorList>
            <consortium name="US DOE Joint Genome Institute (JGI-PGF)"/>
            <person name="Walter F."/>
            <person name="Albersmeier A."/>
            <person name="Kalinowski J."/>
            <person name="Ruckert C."/>
        </authorList>
    </citation>
    <scope>NUCLEOTIDE SEQUENCE [LARGE SCALE GENOMIC DNA]</scope>
    <source>
        <strain evidence="12 13">CCM 8669</strain>
    </source>
</reference>
<feature type="region of interest" description="Disordered" evidence="8">
    <location>
        <begin position="1"/>
        <end position="21"/>
    </location>
</feature>
<dbReference type="GO" id="GO:0005886">
    <property type="term" value="C:plasma membrane"/>
    <property type="evidence" value="ECO:0007669"/>
    <property type="project" value="TreeGrafter"/>
</dbReference>
<evidence type="ECO:0000256" key="2">
    <source>
        <dbReference type="ARBA" id="ARBA00008873"/>
    </source>
</evidence>
<evidence type="ECO:0000256" key="1">
    <source>
        <dbReference type="ARBA" id="ARBA00004141"/>
    </source>
</evidence>
<feature type="transmembrane region" description="Helical" evidence="9">
    <location>
        <begin position="29"/>
        <end position="49"/>
    </location>
</feature>
<feature type="compositionally biased region" description="Low complexity" evidence="8">
    <location>
        <begin position="1"/>
        <end position="10"/>
    </location>
</feature>
<gene>
    <name evidence="12" type="ORF">GCM10007359_11370</name>
</gene>
<evidence type="ECO:0000256" key="9">
    <source>
        <dbReference type="SAM" id="Phobius"/>
    </source>
</evidence>
<protein>
    <submittedName>
        <fullName evidence="12">Cation transporter</fullName>
    </submittedName>
</protein>
<dbReference type="InterPro" id="IPR027470">
    <property type="entry name" value="Cation_efflux_CTD"/>
</dbReference>
<comment type="caution">
    <text evidence="12">The sequence shown here is derived from an EMBL/GenBank/DDBJ whole genome shotgun (WGS) entry which is preliminary data.</text>
</comment>
<dbReference type="RefSeq" id="WP_188359304.1">
    <property type="nucleotide sequence ID" value="NZ_BMDC01000001.1"/>
</dbReference>
<evidence type="ECO:0000256" key="7">
    <source>
        <dbReference type="ARBA" id="ARBA00023136"/>
    </source>
</evidence>
<dbReference type="InterPro" id="IPR027469">
    <property type="entry name" value="Cation_efflux_TMD_sf"/>
</dbReference>
<dbReference type="InterPro" id="IPR050681">
    <property type="entry name" value="CDF/SLC30A"/>
</dbReference>
<dbReference type="NCBIfam" id="TIGR01297">
    <property type="entry name" value="CDF"/>
    <property type="match status" value="1"/>
</dbReference>
<evidence type="ECO:0000256" key="8">
    <source>
        <dbReference type="SAM" id="MobiDB-lite"/>
    </source>
</evidence>
<comment type="similarity">
    <text evidence="2">Belongs to the cation diffusion facilitator (CDF) transporter (TC 2.A.4) family. SLC30A subfamily.</text>
</comment>
<feature type="transmembrane region" description="Helical" evidence="9">
    <location>
        <begin position="163"/>
        <end position="183"/>
    </location>
</feature>
<dbReference type="Proteomes" id="UP000600171">
    <property type="component" value="Unassembled WGS sequence"/>
</dbReference>
<evidence type="ECO:0000256" key="4">
    <source>
        <dbReference type="ARBA" id="ARBA00022692"/>
    </source>
</evidence>
<dbReference type="InterPro" id="IPR036837">
    <property type="entry name" value="Cation_efflux_CTD_sf"/>
</dbReference>
<dbReference type="AlphaFoldDB" id="A0A917ITY7"/>
<comment type="subcellular location">
    <subcellularLocation>
        <location evidence="1">Membrane</location>
        <topology evidence="1">Multi-pass membrane protein</topology>
    </subcellularLocation>
</comment>
<keyword evidence="5 9" id="KW-1133">Transmembrane helix</keyword>
<dbReference type="PANTHER" id="PTHR11562">
    <property type="entry name" value="CATION EFFLUX PROTEIN/ ZINC TRANSPORTER"/>
    <property type="match status" value="1"/>
</dbReference>
<name>A0A917ITY7_9MICC</name>
<evidence type="ECO:0000256" key="6">
    <source>
        <dbReference type="ARBA" id="ARBA00023065"/>
    </source>
</evidence>
<feature type="transmembrane region" description="Helical" evidence="9">
    <location>
        <begin position="130"/>
        <end position="151"/>
    </location>
</feature>
<feature type="domain" description="Cation efflux protein transmembrane" evidence="10">
    <location>
        <begin position="30"/>
        <end position="220"/>
    </location>
</feature>
<evidence type="ECO:0000259" key="11">
    <source>
        <dbReference type="Pfam" id="PF16916"/>
    </source>
</evidence>
<keyword evidence="13" id="KW-1185">Reference proteome</keyword>
<evidence type="ECO:0000313" key="12">
    <source>
        <dbReference type="EMBL" id="GGH61810.1"/>
    </source>
</evidence>
<keyword evidence="3" id="KW-0813">Transport</keyword>
<keyword evidence="4 9" id="KW-0812">Transmembrane</keyword>
<organism evidence="12 13">
    <name type="scientific">Rothia aerolata</name>
    <dbReference type="NCBI Taxonomy" id="1812262"/>
    <lineage>
        <taxon>Bacteria</taxon>
        <taxon>Bacillati</taxon>
        <taxon>Actinomycetota</taxon>
        <taxon>Actinomycetes</taxon>
        <taxon>Micrococcales</taxon>
        <taxon>Micrococcaceae</taxon>
        <taxon>Rothia</taxon>
    </lineage>
</organism>
<dbReference type="GO" id="GO:0005385">
    <property type="term" value="F:zinc ion transmembrane transporter activity"/>
    <property type="evidence" value="ECO:0007669"/>
    <property type="project" value="TreeGrafter"/>
</dbReference>
<accession>A0A917ITY7</accession>
<dbReference type="Pfam" id="PF16916">
    <property type="entry name" value="ZT_dimer"/>
    <property type="match status" value="1"/>
</dbReference>
<proteinExistence type="inferred from homology"/>
<dbReference type="SUPFAM" id="SSF160240">
    <property type="entry name" value="Cation efflux protein cytoplasmic domain-like"/>
    <property type="match status" value="1"/>
</dbReference>
<dbReference type="SUPFAM" id="SSF161111">
    <property type="entry name" value="Cation efflux protein transmembrane domain-like"/>
    <property type="match status" value="1"/>
</dbReference>
<sequence length="316" mass="33792">MSHSHSPGSHGHQHGHSHSHADGLGQRRLLAVMGIAWLICLVQLVGALLTGSLALLFDTVHVLTDALGVSAAWGAAKLAARPSSAKRTWGFKRVEVIAAMFQAAILLSVGIFVLITAVQRFFTPHEIPGVDVLIFGAVGLVGNIVMILVLLGGNRTNFNMRAAFLEVVNDALGSLAVVISAIVIATTGWYQADALVALFIGALIIPRTVKLLKETLDVLLESTPPDLDLPEIQKHLEALPQVVAVHDLHISRISSDLPVLTAHVIIHDECFITGGSGQVLRALQTCVSEHFEVSIKHATFQLEPESFRSAECADLP</sequence>
<feature type="domain" description="Cation efflux protein cytoplasmic" evidence="11">
    <location>
        <begin position="224"/>
        <end position="304"/>
    </location>
</feature>
<dbReference type="InterPro" id="IPR002524">
    <property type="entry name" value="Cation_efflux"/>
</dbReference>
<dbReference type="InterPro" id="IPR058533">
    <property type="entry name" value="Cation_efflux_TM"/>
</dbReference>
<evidence type="ECO:0000256" key="5">
    <source>
        <dbReference type="ARBA" id="ARBA00022989"/>
    </source>
</evidence>
<evidence type="ECO:0000256" key="3">
    <source>
        <dbReference type="ARBA" id="ARBA00022448"/>
    </source>
</evidence>
<dbReference type="Gene3D" id="1.20.1510.10">
    <property type="entry name" value="Cation efflux protein transmembrane domain"/>
    <property type="match status" value="1"/>
</dbReference>
<keyword evidence="7 9" id="KW-0472">Membrane</keyword>
<evidence type="ECO:0000313" key="13">
    <source>
        <dbReference type="Proteomes" id="UP000600171"/>
    </source>
</evidence>
<dbReference type="EMBL" id="BMDC01000001">
    <property type="protein sequence ID" value="GGH61810.1"/>
    <property type="molecule type" value="Genomic_DNA"/>
</dbReference>
<evidence type="ECO:0000259" key="10">
    <source>
        <dbReference type="Pfam" id="PF01545"/>
    </source>
</evidence>